<proteinExistence type="predicted"/>
<sequence>MMDNANNLPQTEDSTMNGLGSPSVNRSEVVAQKDTQSRLAQSLKNYQDESPEVATILQQWQEIENKYTQMINEKGQLIPECKSLLTTIMLNNAFHIATIQRVPPSSDLDILSVEQLQSLQWALYHDQNARKAISILYEKHKKIHDTCNAFEELINFREEQFVLEPHQQQDMDNGKTSIAETRQFIRDSAALLITISQ</sequence>
<feature type="region of interest" description="Disordered" evidence="1">
    <location>
        <begin position="1"/>
        <end position="32"/>
    </location>
</feature>
<dbReference type="EMBL" id="JAHFXS010000306">
    <property type="protein sequence ID" value="KAG9986457.1"/>
    <property type="molecule type" value="Genomic_DNA"/>
</dbReference>
<name>A0A9P8FXZ8_AURME</name>
<protein>
    <submittedName>
        <fullName evidence="2">Uncharacterized protein</fullName>
    </submittedName>
</protein>
<dbReference type="AlphaFoldDB" id="A0A9P8FXZ8"/>
<evidence type="ECO:0000313" key="3">
    <source>
        <dbReference type="Proteomes" id="UP000729357"/>
    </source>
</evidence>
<keyword evidence="3" id="KW-1185">Reference proteome</keyword>
<feature type="compositionally biased region" description="Polar residues" evidence="1">
    <location>
        <begin position="1"/>
        <end position="26"/>
    </location>
</feature>
<feature type="non-terminal residue" evidence="2">
    <location>
        <position position="197"/>
    </location>
</feature>
<accession>A0A9P8FXZ8</accession>
<dbReference type="Proteomes" id="UP000729357">
    <property type="component" value="Unassembled WGS sequence"/>
</dbReference>
<organism evidence="2 3">
    <name type="scientific">Aureobasidium melanogenum</name>
    <name type="common">Aureobasidium pullulans var. melanogenum</name>
    <dbReference type="NCBI Taxonomy" id="46634"/>
    <lineage>
        <taxon>Eukaryota</taxon>
        <taxon>Fungi</taxon>
        <taxon>Dikarya</taxon>
        <taxon>Ascomycota</taxon>
        <taxon>Pezizomycotina</taxon>
        <taxon>Dothideomycetes</taxon>
        <taxon>Dothideomycetidae</taxon>
        <taxon>Dothideales</taxon>
        <taxon>Saccotheciaceae</taxon>
        <taxon>Aureobasidium</taxon>
    </lineage>
</organism>
<reference evidence="2" key="1">
    <citation type="journal article" date="2021" name="J Fungi (Basel)">
        <title>Virulence traits and population genomics of the black yeast Aureobasidium melanogenum.</title>
        <authorList>
            <person name="Cernosa A."/>
            <person name="Sun X."/>
            <person name="Gostincar C."/>
            <person name="Fang C."/>
            <person name="Gunde-Cimerman N."/>
            <person name="Song Z."/>
        </authorList>
    </citation>
    <scope>NUCLEOTIDE SEQUENCE</scope>
    <source>
        <strain evidence="2">EXF-9298</strain>
    </source>
</reference>
<evidence type="ECO:0000313" key="2">
    <source>
        <dbReference type="EMBL" id="KAG9986457.1"/>
    </source>
</evidence>
<comment type="caution">
    <text evidence="2">The sequence shown here is derived from an EMBL/GenBank/DDBJ whole genome shotgun (WGS) entry which is preliminary data.</text>
</comment>
<gene>
    <name evidence="2" type="ORF">KCU98_g4025</name>
</gene>
<evidence type="ECO:0000256" key="1">
    <source>
        <dbReference type="SAM" id="MobiDB-lite"/>
    </source>
</evidence>
<reference evidence="2" key="2">
    <citation type="submission" date="2021-08" db="EMBL/GenBank/DDBJ databases">
        <authorList>
            <person name="Gostincar C."/>
            <person name="Sun X."/>
            <person name="Song Z."/>
            <person name="Gunde-Cimerman N."/>
        </authorList>
    </citation>
    <scope>NUCLEOTIDE SEQUENCE</scope>
    <source>
        <strain evidence="2">EXF-9298</strain>
    </source>
</reference>